<keyword evidence="2" id="KW-1185">Reference proteome</keyword>
<dbReference type="Proteomes" id="UP000030669">
    <property type="component" value="Unassembled WGS sequence"/>
</dbReference>
<protein>
    <recommendedName>
        <fullName evidence="3">F-box domain-containing protein</fullName>
    </recommendedName>
</protein>
<accession>S7RFQ2</accession>
<dbReference type="OrthoDB" id="2447803at2759"/>
<dbReference type="InterPro" id="IPR032675">
    <property type="entry name" value="LRR_dom_sf"/>
</dbReference>
<sequence length="501" mass="57077">MHRMFDVPELLQFVIECLVEPGYQHPCIFVCKYWAEIVLDILWEEVEDLEPLFRIMGPLTEGSNNGTLQYLPGPDDWERFRYYTSRIRSVIYYPKFRQNRYARKLFPMLAMTNDQGALFPNLRRLEWAAEDLETLATLTYFMHDKVESLLITFSDDLAADPAHSLSSFVFHTIKRAPYLGYLDISGDEWIGPQILHLLRGLKKLEEVTIPCFCATSEVLQELSSRVMLKTITFSGDGDMDMRLYPNLTAAAFPSLETLILRLHMSDLIHMFKSDVHFERLTMLCLNEAAYSRTGIIQDLLGLIATKCPVLKTLYLDTDYQAPENQADEAIPVSLDDLKPLMQCRLLESFTLRHDRALGLTDGDVEVLARALPGLIRINLNADPPEEQRPAMTLQSLVTFVSHCPRLGELGLYMDGTSAGDVVIPEHGLPFYHLEGISVGASHISDPPQVAALLARIIHPGCVLRKSWQSTTTRRPMLDKWAEVRNLLPTMLRLVHDVRSER</sequence>
<gene>
    <name evidence="1" type="ORF">GLOTRDRAFT_95059</name>
</gene>
<dbReference type="RefSeq" id="XP_007868316.1">
    <property type="nucleotide sequence ID" value="XM_007870125.1"/>
</dbReference>
<evidence type="ECO:0000313" key="2">
    <source>
        <dbReference type="Proteomes" id="UP000030669"/>
    </source>
</evidence>
<dbReference type="OMA" id="YFEHIAM"/>
<dbReference type="eggNOG" id="ENOG502RGR9">
    <property type="taxonomic scope" value="Eukaryota"/>
</dbReference>
<dbReference type="STRING" id="670483.S7RFQ2"/>
<dbReference type="AlphaFoldDB" id="S7RFQ2"/>
<evidence type="ECO:0000313" key="1">
    <source>
        <dbReference type="EMBL" id="EPQ53000.1"/>
    </source>
</evidence>
<dbReference type="Gene3D" id="3.80.10.10">
    <property type="entry name" value="Ribonuclease Inhibitor"/>
    <property type="match status" value="1"/>
</dbReference>
<proteinExistence type="predicted"/>
<dbReference type="GeneID" id="19309674"/>
<dbReference type="SUPFAM" id="SSF52047">
    <property type="entry name" value="RNI-like"/>
    <property type="match status" value="1"/>
</dbReference>
<organism evidence="1 2">
    <name type="scientific">Gloeophyllum trabeum (strain ATCC 11539 / FP-39264 / Madison 617)</name>
    <name type="common">Brown rot fungus</name>
    <dbReference type="NCBI Taxonomy" id="670483"/>
    <lineage>
        <taxon>Eukaryota</taxon>
        <taxon>Fungi</taxon>
        <taxon>Dikarya</taxon>
        <taxon>Basidiomycota</taxon>
        <taxon>Agaricomycotina</taxon>
        <taxon>Agaricomycetes</taxon>
        <taxon>Gloeophyllales</taxon>
        <taxon>Gloeophyllaceae</taxon>
        <taxon>Gloeophyllum</taxon>
    </lineage>
</organism>
<dbReference type="HOGENOM" id="CLU_021164_5_0_1"/>
<reference evidence="1 2" key="1">
    <citation type="journal article" date="2012" name="Science">
        <title>The Paleozoic origin of enzymatic lignin decomposition reconstructed from 31 fungal genomes.</title>
        <authorList>
            <person name="Floudas D."/>
            <person name="Binder M."/>
            <person name="Riley R."/>
            <person name="Barry K."/>
            <person name="Blanchette R.A."/>
            <person name="Henrissat B."/>
            <person name="Martinez A.T."/>
            <person name="Otillar R."/>
            <person name="Spatafora J.W."/>
            <person name="Yadav J.S."/>
            <person name="Aerts A."/>
            <person name="Benoit I."/>
            <person name="Boyd A."/>
            <person name="Carlson A."/>
            <person name="Copeland A."/>
            <person name="Coutinho P.M."/>
            <person name="de Vries R.P."/>
            <person name="Ferreira P."/>
            <person name="Findley K."/>
            <person name="Foster B."/>
            <person name="Gaskell J."/>
            <person name="Glotzer D."/>
            <person name="Gorecki P."/>
            <person name="Heitman J."/>
            <person name="Hesse C."/>
            <person name="Hori C."/>
            <person name="Igarashi K."/>
            <person name="Jurgens J.A."/>
            <person name="Kallen N."/>
            <person name="Kersten P."/>
            <person name="Kohler A."/>
            <person name="Kuees U."/>
            <person name="Kumar T.K.A."/>
            <person name="Kuo A."/>
            <person name="LaButti K."/>
            <person name="Larrondo L.F."/>
            <person name="Lindquist E."/>
            <person name="Ling A."/>
            <person name="Lombard V."/>
            <person name="Lucas S."/>
            <person name="Lundell T."/>
            <person name="Martin R."/>
            <person name="McLaughlin D.J."/>
            <person name="Morgenstern I."/>
            <person name="Morin E."/>
            <person name="Murat C."/>
            <person name="Nagy L.G."/>
            <person name="Nolan M."/>
            <person name="Ohm R.A."/>
            <person name="Patyshakuliyeva A."/>
            <person name="Rokas A."/>
            <person name="Ruiz-Duenas F.J."/>
            <person name="Sabat G."/>
            <person name="Salamov A."/>
            <person name="Samejima M."/>
            <person name="Schmutz J."/>
            <person name="Slot J.C."/>
            <person name="St John F."/>
            <person name="Stenlid J."/>
            <person name="Sun H."/>
            <person name="Sun S."/>
            <person name="Syed K."/>
            <person name="Tsang A."/>
            <person name="Wiebenga A."/>
            <person name="Young D."/>
            <person name="Pisabarro A."/>
            <person name="Eastwood D.C."/>
            <person name="Martin F."/>
            <person name="Cullen D."/>
            <person name="Grigoriev I.V."/>
            <person name="Hibbett D.S."/>
        </authorList>
    </citation>
    <scope>NUCLEOTIDE SEQUENCE [LARGE SCALE GENOMIC DNA]</scope>
    <source>
        <strain evidence="1 2">ATCC 11539</strain>
    </source>
</reference>
<dbReference type="KEGG" id="gtr:GLOTRDRAFT_95059"/>
<name>S7RFQ2_GLOTA</name>
<dbReference type="EMBL" id="KB469306">
    <property type="protein sequence ID" value="EPQ53000.1"/>
    <property type="molecule type" value="Genomic_DNA"/>
</dbReference>
<evidence type="ECO:0008006" key="3">
    <source>
        <dbReference type="Google" id="ProtNLM"/>
    </source>
</evidence>